<gene>
    <name evidence="2" type="ORF">LCGC14_3137310</name>
</gene>
<name>A0A0F8Y4Y1_9ZZZZ</name>
<evidence type="ECO:0000259" key="1">
    <source>
        <dbReference type="Pfam" id="PF13320"/>
    </source>
</evidence>
<proteinExistence type="predicted"/>
<protein>
    <recommendedName>
        <fullName evidence="1">Glycoside hydrolase 123 catalytic domain-containing protein</fullName>
    </recommendedName>
</protein>
<organism evidence="2">
    <name type="scientific">marine sediment metagenome</name>
    <dbReference type="NCBI Taxonomy" id="412755"/>
    <lineage>
        <taxon>unclassified sequences</taxon>
        <taxon>metagenomes</taxon>
        <taxon>ecological metagenomes</taxon>
    </lineage>
</organism>
<dbReference type="Pfam" id="PF13320">
    <property type="entry name" value="GH123_cat"/>
    <property type="match status" value="1"/>
</dbReference>
<sequence length="338" mass="37377">TPARLLVADWAVPPPARHETVMALEQSPYAVARQYGVPLWSDRHFRLLERSLKWLGEIGNDYLVIPVLTGSEFGNGNDAMVRWVRRADGTYACDFSIVERYLDTAMKHFRPRCVCFVVAHATDNNLFVKPQVVLRRRGKEPTLLAVPPPGTQQSAALWRPFVAGVKRTMAARGLAKATHWGYLWDTMDHSRTGGYVAGTMKMLAELAPNVGWARGTHRAGKGVKGRNPFTFVSSIYSLPYPVKRKGGLAVFSHRGWKNPRMHLVLPRVVNTVITVEGPSSPFSYRLAPERALIAAGRGLARIGADYWADTYHAGWRGGVQVGMPITAVLWPGPEGAEG</sequence>
<feature type="non-terminal residue" evidence="2">
    <location>
        <position position="1"/>
    </location>
</feature>
<reference evidence="2" key="1">
    <citation type="journal article" date="2015" name="Nature">
        <title>Complex archaea that bridge the gap between prokaryotes and eukaryotes.</title>
        <authorList>
            <person name="Spang A."/>
            <person name="Saw J.H."/>
            <person name="Jorgensen S.L."/>
            <person name="Zaremba-Niedzwiedzka K."/>
            <person name="Martijn J."/>
            <person name="Lind A.E."/>
            <person name="van Eijk R."/>
            <person name="Schleper C."/>
            <person name="Guy L."/>
            <person name="Ettema T.J."/>
        </authorList>
    </citation>
    <scope>NUCLEOTIDE SEQUENCE</scope>
</reference>
<accession>A0A0F8Y4Y1</accession>
<evidence type="ECO:0000313" key="2">
    <source>
        <dbReference type="EMBL" id="KKK49214.1"/>
    </source>
</evidence>
<feature type="non-terminal residue" evidence="2">
    <location>
        <position position="338"/>
    </location>
</feature>
<dbReference type="EMBL" id="LAZR01068663">
    <property type="protein sequence ID" value="KKK49214.1"/>
    <property type="molecule type" value="Genomic_DNA"/>
</dbReference>
<feature type="domain" description="Glycoside hydrolase 123 catalytic" evidence="1">
    <location>
        <begin position="26"/>
        <end position="181"/>
    </location>
</feature>
<dbReference type="InterPro" id="IPR025150">
    <property type="entry name" value="GH123_cat"/>
</dbReference>
<dbReference type="AlphaFoldDB" id="A0A0F8Y4Y1"/>
<comment type="caution">
    <text evidence="2">The sequence shown here is derived from an EMBL/GenBank/DDBJ whole genome shotgun (WGS) entry which is preliminary data.</text>
</comment>